<keyword evidence="2" id="KW-1185">Reference proteome</keyword>
<dbReference type="Proteomes" id="UP001161497">
    <property type="component" value="Chromosome"/>
</dbReference>
<organism evidence="1 2">
    <name type="scientific">Candidatus Methylacidiphilum fumarolicum</name>
    <dbReference type="NCBI Taxonomy" id="591154"/>
    <lineage>
        <taxon>Bacteria</taxon>
        <taxon>Pseudomonadati</taxon>
        <taxon>Verrucomicrobiota</taxon>
        <taxon>Methylacidiphilae</taxon>
        <taxon>Methylacidiphilales</taxon>
        <taxon>Methylacidiphilaceae</taxon>
        <taxon>Methylacidiphilum (ex Ratnadevi et al. 2023)</taxon>
    </lineage>
</organism>
<proteinExistence type="predicted"/>
<evidence type="ECO:0000313" key="1">
    <source>
        <dbReference type="EMBL" id="CAI9084446.1"/>
    </source>
</evidence>
<sequence length="43" mass="5230">MLISPHYFMAIVPEREYNLVSFALFFHLSNRQKYSFSFSFVHQ</sequence>
<evidence type="ECO:0000313" key="2">
    <source>
        <dbReference type="Proteomes" id="UP001161497"/>
    </source>
</evidence>
<name>A0ABM9IA13_9BACT</name>
<protein>
    <submittedName>
        <fullName evidence="1">Uncharacterized protein</fullName>
    </submittedName>
</protein>
<accession>A0ABM9IA13</accession>
<reference evidence="1" key="1">
    <citation type="submission" date="2023-03" db="EMBL/GenBank/DDBJ databases">
        <authorList>
            <person name="Cremers G."/>
            <person name="Picone N."/>
        </authorList>
    </citation>
    <scope>NUCLEOTIDE SEQUENCE</scope>
    <source>
        <strain evidence="1">Sample_alias</strain>
    </source>
</reference>
<dbReference type="EMBL" id="OX458932">
    <property type="protein sequence ID" value="CAI9084446.1"/>
    <property type="molecule type" value="Genomic_DNA"/>
</dbReference>
<gene>
    <name evidence="1" type="ORF">MFUM_0035</name>
</gene>